<reference evidence="2 3" key="1">
    <citation type="journal article" date="2018" name="Sci. Rep.">
        <title>Comparative analysis of the Pocillopora damicornis genome highlights role of immune system in coral evolution.</title>
        <authorList>
            <person name="Cunning R."/>
            <person name="Bay R.A."/>
            <person name="Gillette P."/>
            <person name="Baker A.C."/>
            <person name="Traylor-Knowles N."/>
        </authorList>
    </citation>
    <scope>NUCLEOTIDE SEQUENCE [LARGE SCALE GENOMIC DNA]</scope>
    <source>
        <strain evidence="2">RSMAS</strain>
        <tissue evidence="2">Whole animal</tissue>
    </source>
</reference>
<protein>
    <submittedName>
        <fullName evidence="2">Uncharacterized protein</fullName>
    </submittedName>
</protein>
<gene>
    <name evidence="2" type="ORF">pdam_00008979</name>
</gene>
<keyword evidence="1" id="KW-0472">Membrane</keyword>
<dbReference type="AlphaFoldDB" id="A0A3M6T647"/>
<keyword evidence="3" id="KW-1185">Reference proteome</keyword>
<evidence type="ECO:0000313" key="2">
    <source>
        <dbReference type="EMBL" id="RMX36763.1"/>
    </source>
</evidence>
<keyword evidence="1" id="KW-0812">Transmembrane</keyword>
<evidence type="ECO:0000256" key="1">
    <source>
        <dbReference type="SAM" id="Phobius"/>
    </source>
</evidence>
<comment type="caution">
    <text evidence="2">The sequence shown here is derived from an EMBL/GenBank/DDBJ whole genome shotgun (WGS) entry which is preliminary data.</text>
</comment>
<accession>A0A3M6T647</accession>
<evidence type="ECO:0000313" key="3">
    <source>
        <dbReference type="Proteomes" id="UP000275408"/>
    </source>
</evidence>
<dbReference type="EMBL" id="RCHS01004216">
    <property type="protein sequence ID" value="RMX36763.1"/>
    <property type="molecule type" value="Genomic_DNA"/>
</dbReference>
<organism evidence="2 3">
    <name type="scientific">Pocillopora damicornis</name>
    <name type="common">Cauliflower coral</name>
    <name type="synonym">Millepora damicornis</name>
    <dbReference type="NCBI Taxonomy" id="46731"/>
    <lineage>
        <taxon>Eukaryota</taxon>
        <taxon>Metazoa</taxon>
        <taxon>Cnidaria</taxon>
        <taxon>Anthozoa</taxon>
        <taxon>Hexacorallia</taxon>
        <taxon>Scleractinia</taxon>
        <taxon>Astrocoeniina</taxon>
        <taxon>Pocilloporidae</taxon>
        <taxon>Pocillopora</taxon>
    </lineage>
</organism>
<name>A0A3M6T647_POCDA</name>
<proteinExistence type="predicted"/>
<feature type="transmembrane region" description="Helical" evidence="1">
    <location>
        <begin position="237"/>
        <end position="258"/>
    </location>
</feature>
<sequence length="263" mass="30643">MCQITLHFQSPCYPKGLIDSAINSFILRNASAGAAERNTDDSSTVRITLPFKDQPVQRFAEHKYSVIGRHFVEARSSNHLLTENQFRVLRNCQGKFGCLVFEIMLFIKNLKPHLNIQADSERANLFALHASSRPTYLPRCTVVLFNYCCCVEFWWHWFVPLHRSFPFIAFCLQHELVNRKSLPLVKKQPFKIDLQTLNVFYDMKIGFLKTNSGRVYFQVFHPAAFHIMDKAKRTSRIMHGVFLFLAVYNTIFASLYSFKIMKD</sequence>
<dbReference type="Proteomes" id="UP000275408">
    <property type="component" value="Unassembled WGS sequence"/>
</dbReference>
<keyword evidence="1" id="KW-1133">Transmembrane helix</keyword>